<feature type="domain" description="GST N-terminal" evidence="4">
    <location>
        <begin position="20"/>
        <end position="99"/>
    </location>
</feature>
<dbReference type="EC" id="2.5.1.18" evidence="3"/>
<keyword evidence="1 3" id="KW-0808">Transferase</keyword>
<dbReference type="GO" id="GO:0006749">
    <property type="term" value="P:glutathione metabolic process"/>
    <property type="evidence" value="ECO:0007669"/>
    <property type="project" value="InterPro"/>
</dbReference>
<dbReference type="Pfam" id="PF02798">
    <property type="entry name" value="GST_N"/>
    <property type="match status" value="1"/>
</dbReference>
<comment type="subcellular location">
    <subcellularLocation>
        <location evidence="3">Cytoplasm</location>
        <location evidence="3">Cytosol</location>
    </subcellularLocation>
</comment>
<evidence type="ECO:0000313" key="7">
    <source>
        <dbReference type="Proteomes" id="UP000467840"/>
    </source>
</evidence>
<comment type="catalytic activity">
    <reaction evidence="2 3">
        <text>RX + glutathione = an S-substituted glutathione + a halide anion + H(+)</text>
        <dbReference type="Rhea" id="RHEA:16437"/>
        <dbReference type="ChEBI" id="CHEBI:15378"/>
        <dbReference type="ChEBI" id="CHEBI:16042"/>
        <dbReference type="ChEBI" id="CHEBI:17792"/>
        <dbReference type="ChEBI" id="CHEBI:57925"/>
        <dbReference type="ChEBI" id="CHEBI:90779"/>
        <dbReference type="EC" id="2.5.1.18"/>
    </reaction>
</comment>
<evidence type="ECO:0000259" key="5">
    <source>
        <dbReference type="PROSITE" id="PS50405"/>
    </source>
</evidence>
<dbReference type="InterPro" id="IPR004045">
    <property type="entry name" value="Glutathione_S-Trfase_N"/>
</dbReference>
<evidence type="ECO:0000259" key="4">
    <source>
        <dbReference type="PROSITE" id="PS50404"/>
    </source>
</evidence>
<dbReference type="CDD" id="cd03185">
    <property type="entry name" value="GST_C_Tau"/>
    <property type="match status" value="1"/>
</dbReference>
<dbReference type="FunFam" id="3.40.30.10:FF:000014">
    <property type="entry name" value="Tau class glutathione S-transferase"/>
    <property type="match status" value="1"/>
</dbReference>
<dbReference type="SFLD" id="SFLDG01152">
    <property type="entry name" value="Main.3:_Omega-_and_Tau-like"/>
    <property type="match status" value="1"/>
</dbReference>
<comment type="function">
    <text evidence="3">Is involved in the conjugation of reduced glutathione to a wide number of exogenous and endogenous hydrophobic electrophiles.</text>
</comment>
<gene>
    <name evidence="6" type="ORF">GH714_033437</name>
</gene>
<dbReference type="InterPro" id="IPR045073">
    <property type="entry name" value="Omega/Tau-like"/>
</dbReference>
<dbReference type="PROSITE" id="PS50405">
    <property type="entry name" value="GST_CTER"/>
    <property type="match status" value="1"/>
</dbReference>
<keyword evidence="7" id="KW-1185">Reference proteome</keyword>
<name>A0A6A6M5W5_HEVBR</name>
<dbReference type="Gene3D" id="1.20.1050.10">
    <property type="match status" value="1"/>
</dbReference>
<comment type="similarity">
    <text evidence="3">Belongs to the GST superfamily.</text>
</comment>
<dbReference type="EMBL" id="JAAGAX010000008">
    <property type="protein sequence ID" value="KAF2307928.1"/>
    <property type="molecule type" value="Genomic_DNA"/>
</dbReference>
<dbReference type="SUPFAM" id="SSF47616">
    <property type="entry name" value="GST C-terminal domain-like"/>
    <property type="match status" value="1"/>
</dbReference>
<dbReference type="Pfam" id="PF13410">
    <property type="entry name" value="GST_C_2"/>
    <property type="match status" value="1"/>
</dbReference>
<dbReference type="GO" id="GO:0004364">
    <property type="term" value="F:glutathione transferase activity"/>
    <property type="evidence" value="ECO:0007669"/>
    <property type="project" value="UniProtKB-UniRule"/>
</dbReference>
<dbReference type="PANTHER" id="PTHR11260">
    <property type="entry name" value="GLUTATHIONE S-TRANSFERASE, GST, SUPERFAMILY, GST DOMAIN CONTAINING"/>
    <property type="match status" value="1"/>
</dbReference>
<comment type="caution">
    <text evidence="6">The sequence shown here is derived from an EMBL/GenBank/DDBJ whole genome shotgun (WGS) entry which is preliminary data.</text>
</comment>
<dbReference type="SFLD" id="SFLDS00019">
    <property type="entry name" value="Glutathione_Transferase_(cytos"/>
    <property type="match status" value="1"/>
</dbReference>
<protein>
    <recommendedName>
        <fullName evidence="3">Glutathione S-transferase</fullName>
        <ecNumber evidence="3">2.5.1.18</ecNumber>
    </recommendedName>
</protein>
<reference evidence="6 7" key="1">
    <citation type="journal article" date="2020" name="Mol. Plant">
        <title>The Chromosome-Based Rubber Tree Genome Provides New Insights into Spurge Genome Evolution and Rubber Biosynthesis.</title>
        <authorList>
            <person name="Liu J."/>
            <person name="Shi C."/>
            <person name="Shi C.C."/>
            <person name="Li W."/>
            <person name="Zhang Q.J."/>
            <person name="Zhang Y."/>
            <person name="Li K."/>
            <person name="Lu H.F."/>
            <person name="Shi C."/>
            <person name="Zhu S.T."/>
            <person name="Xiao Z.Y."/>
            <person name="Nan H."/>
            <person name="Yue Y."/>
            <person name="Zhu X.G."/>
            <person name="Wu Y."/>
            <person name="Hong X.N."/>
            <person name="Fan G.Y."/>
            <person name="Tong Y."/>
            <person name="Zhang D."/>
            <person name="Mao C.L."/>
            <person name="Liu Y.L."/>
            <person name="Hao S.J."/>
            <person name="Liu W.Q."/>
            <person name="Lv M.Q."/>
            <person name="Zhang H.B."/>
            <person name="Liu Y."/>
            <person name="Hu-Tang G.R."/>
            <person name="Wang J.P."/>
            <person name="Wang J.H."/>
            <person name="Sun Y.H."/>
            <person name="Ni S.B."/>
            <person name="Chen W.B."/>
            <person name="Zhang X.C."/>
            <person name="Jiao Y.N."/>
            <person name="Eichler E.E."/>
            <person name="Li G.H."/>
            <person name="Liu X."/>
            <person name="Gao L.Z."/>
        </authorList>
    </citation>
    <scope>NUCLEOTIDE SEQUENCE [LARGE SCALE GENOMIC DNA]</scope>
    <source>
        <strain evidence="7">cv. GT1</strain>
        <tissue evidence="6">Leaf</tissue>
    </source>
</reference>
<dbReference type="Proteomes" id="UP000467840">
    <property type="component" value="Chromosome 9"/>
</dbReference>
<keyword evidence="3" id="KW-0963">Cytoplasm</keyword>
<dbReference type="InterPro" id="IPR010987">
    <property type="entry name" value="Glutathione-S-Trfase_C-like"/>
</dbReference>
<dbReference type="PROSITE" id="PS50404">
    <property type="entry name" value="GST_NTER"/>
    <property type="match status" value="1"/>
</dbReference>
<dbReference type="GO" id="GO:0005829">
    <property type="term" value="C:cytosol"/>
    <property type="evidence" value="ECO:0007669"/>
    <property type="project" value="UniProtKB-SubCell"/>
</dbReference>
<evidence type="ECO:0000313" key="6">
    <source>
        <dbReference type="EMBL" id="KAF2307928.1"/>
    </source>
</evidence>
<evidence type="ECO:0000256" key="2">
    <source>
        <dbReference type="ARBA" id="ARBA00047960"/>
    </source>
</evidence>
<dbReference type="SUPFAM" id="SSF52833">
    <property type="entry name" value="Thioredoxin-like"/>
    <property type="match status" value="1"/>
</dbReference>
<evidence type="ECO:0000256" key="1">
    <source>
        <dbReference type="ARBA" id="ARBA00022679"/>
    </source>
</evidence>
<dbReference type="CDD" id="cd03058">
    <property type="entry name" value="GST_N_Tau"/>
    <property type="match status" value="1"/>
</dbReference>
<sequence>MTVMIEVIKENQVPQFSKMAEIKLLGLWASPYDRRVLWALKLKGIPYEYVEEDLSNKSPLLLQYNPVHQKIPVLVHGGKPICESVIILEYLDETWPENPLLPSDPYERAVARFWVKFIEDKLCMFGTAVFISVVSIPSQWGRTREAVKDSLEMLKTIEEHALGEKKYFGGDKIGMVDIACGAIVHWLEVIEEVVGIKILEPHKFPRLHAWTKNFEEAPIIKDNLPDRDQMLVYFKQAREKSLAST</sequence>
<dbReference type="SFLD" id="SFLDG00358">
    <property type="entry name" value="Main_(cytGST)"/>
    <property type="match status" value="1"/>
</dbReference>
<feature type="domain" description="GST C-terminal" evidence="5">
    <location>
        <begin position="104"/>
        <end position="234"/>
    </location>
</feature>
<dbReference type="InterPro" id="IPR036282">
    <property type="entry name" value="Glutathione-S-Trfase_C_sf"/>
</dbReference>
<dbReference type="AlphaFoldDB" id="A0A6A6M5W5"/>
<dbReference type="FunFam" id="1.20.1050.10:FF:000012">
    <property type="entry name" value="Tau class glutathione S-transferase"/>
    <property type="match status" value="1"/>
</dbReference>
<dbReference type="Gene3D" id="3.40.30.10">
    <property type="entry name" value="Glutaredoxin"/>
    <property type="match status" value="1"/>
</dbReference>
<dbReference type="InterPro" id="IPR045074">
    <property type="entry name" value="GST_C_Tau"/>
</dbReference>
<dbReference type="InterPro" id="IPR036249">
    <property type="entry name" value="Thioredoxin-like_sf"/>
</dbReference>
<dbReference type="InterPro" id="IPR040079">
    <property type="entry name" value="Glutathione_S-Trfase"/>
</dbReference>
<proteinExistence type="inferred from homology"/>
<dbReference type="PANTHER" id="PTHR11260:SF679">
    <property type="entry name" value="GLUTATHIONE TRANSFERASE"/>
    <property type="match status" value="1"/>
</dbReference>
<accession>A0A6A6M5W5</accession>
<organism evidence="6 7">
    <name type="scientific">Hevea brasiliensis</name>
    <name type="common">Para rubber tree</name>
    <name type="synonym">Siphonia brasiliensis</name>
    <dbReference type="NCBI Taxonomy" id="3981"/>
    <lineage>
        <taxon>Eukaryota</taxon>
        <taxon>Viridiplantae</taxon>
        <taxon>Streptophyta</taxon>
        <taxon>Embryophyta</taxon>
        <taxon>Tracheophyta</taxon>
        <taxon>Spermatophyta</taxon>
        <taxon>Magnoliopsida</taxon>
        <taxon>eudicotyledons</taxon>
        <taxon>Gunneridae</taxon>
        <taxon>Pentapetalae</taxon>
        <taxon>rosids</taxon>
        <taxon>fabids</taxon>
        <taxon>Malpighiales</taxon>
        <taxon>Euphorbiaceae</taxon>
        <taxon>Crotonoideae</taxon>
        <taxon>Micrandreae</taxon>
        <taxon>Hevea</taxon>
    </lineage>
</organism>
<evidence type="ECO:0000256" key="3">
    <source>
        <dbReference type="RuleBase" id="RU369102"/>
    </source>
</evidence>